<keyword evidence="4" id="KW-0479">Metal-binding</keyword>
<dbReference type="Proteomes" id="UP001642540">
    <property type="component" value="Unassembled WGS sequence"/>
</dbReference>
<dbReference type="InterPro" id="IPR050182">
    <property type="entry name" value="Cytochrome_P450_fam2"/>
</dbReference>
<keyword evidence="8" id="KW-0732">Signal</keyword>
<dbReference type="InterPro" id="IPR036396">
    <property type="entry name" value="Cyt_P450_sf"/>
</dbReference>
<keyword evidence="5" id="KW-0560">Oxidoreductase</keyword>
<proteinExistence type="inferred from homology"/>
<accession>A0ABP1RDC8</accession>
<gene>
    <name evidence="9" type="ORF">ODALV1_LOCUS21473</name>
</gene>
<dbReference type="PRINTS" id="PR00385">
    <property type="entry name" value="P450"/>
</dbReference>
<evidence type="ECO:0000256" key="1">
    <source>
        <dbReference type="ARBA" id="ARBA00001971"/>
    </source>
</evidence>
<evidence type="ECO:0000256" key="4">
    <source>
        <dbReference type="ARBA" id="ARBA00022723"/>
    </source>
</evidence>
<feature type="signal peptide" evidence="8">
    <location>
        <begin position="1"/>
        <end position="16"/>
    </location>
</feature>
<evidence type="ECO:0000256" key="8">
    <source>
        <dbReference type="SAM" id="SignalP"/>
    </source>
</evidence>
<dbReference type="InterPro" id="IPR002401">
    <property type="entry name" value="Cyt_P450_E_grp-I"/>
</dbReference>
<organism evidence="9 10">
    <name type="scientific">Orchesella dallaii</name>
    <dbReference type="NCBI Taxonomy" id="48710"/>
    <lineage>
        <taxon>Eukaryota</taxon>
        <taxon>Metazoa</taxon>
        <taxon>Ecdysozoa</taxon>
        <taxon>Arthropoda</taxon>
        <taxon>Hexapoda</taxon>
        <taxon>Collembola</taxon>
        <taxon>Entomobryomorpha</taxon>
        <taxon>Entomobryoidea</taxon>
        <taxon>Orchesellidae</taxon>
        <taxon>Orchesellinae</taxon>
        <taxon>Orchesella</taxon>
    </lineage>
</organism>
<feature type="chain" id="PRO_5045234031" description="Methyl farnesoate epoxidase" evidence="8">
    <location>
        <begin position="17"/>
        <end position="498"/>
    </location>
</feature>
<protein>
    <recommendedName>
        <fullName evidence="11">Methyl farnesoate epoxidase</fullName>
    </recommendedName>
</protein>
<dbReference type="SUPFAM" id="SSF48264">
    <property type="entry name" value="Cytochrome P450"/>
    <property type="match status" value="1"/>
</dbReference>
<dbReference type="PANTHER" id="PTHR24300:SF376">
    <property type="entry name" value="CYTOCHROME P450 15A1"/>
    <property type="match status" value="1"/>
</dbReference>
<dbReference type="Pfam" id="PF00067">
    <property type="entry name" value="p450"/>
    <property type="match status" value="1"/>
</dbReference>
<name>A0ABP1RDC8_9HEXA</name>
<dbReference type="InterPro" id="IPR001128">
    <property type="entry name" value="Cyt_P450"/>
</dbReference>
<keyword evidence="6" id="KW-0408">Iron</keyword>
<evidence type="ECO:0000313" key="10">
    <source>
        <dbReference type="Proteomes" id="UP001642540"/>
    </source>
</evidence>
<keyword evidence="3" id="KW-0349">Heme</keyword>
<dbReference type="EMBL" id="CAXLJM020000072">
    <property type="protein sequence ID" value="CAL8126602.1"/>
    <property type="molecule type" value="Genomic_DNA"/>
</dbReference>
<reference evidence="9 10" key="1">
    <citation type="submission" date="2024-08" db="EMBL/GenBank/DDBJ databases">
        <authorList>
            <person name="Cucini C."/>
            <person name="Frati F."/>
        </authorList>
    </citation>
    <scope>NUCLEOTIDE SEQUENCE [LARGE SCALE GENOMIC DNA]</scope>
</reference>
<comment type="cofactor">
    <cofactor evidence="1">
        <name>heme</name>
        <dbReference type="ChEBI" id="CHEBI:30413"/>
    </cofactor>
</comment>
<dbReference type="PANTHER" id="PTHR24300">
    <property type="entry name" value="CYTOCHROME P450 508A4-RELATED"/>
    <property type="match status" value="1"/>
</dbReference>
<keyword evidence="10" id="KW-1185">Reference proteome</keyword>
<evidence type="ECO:0000256" key="5">
    <source>
        <dbReference type="ARBA" id="ARBA00023002"/>
    </source>
</evidence>
<evidence type="ECO:0000256" key="6">
    <source>
        <dbReference type="ARBA" id="ARBA00023004"/>
    </source>
</evidence>
<dbReference type="Gene3D" id="1.10.630.10">
    <property type="entry name" value="Cytochrome P450"/>
    <property type="match status" value="1"/>
</dbReference>
<comment type="caution">
    <text evidence="9">The sequence shown here is derived from an EMBL/GenBank/DDBJ whole genome shotgun (WGS) entry which is preliminary data.</text>
</comment>
<evidence type="ECO:0000256" key="2">
    <source>
        <dbReference type="ARBA" id="ARBA00010617"/>
    </source>
</evidence>
<keyword evidence="7" id="KW-0503">Monooxygenase</keyword>
<evidence type="ECO:0000313" key="9">
    <source>
        <dbReference type="EMBL" id="CAL8126602.1"/>
    </source>
</evidence>
<evidence type="ECO:0000256" key="3">
    <source>
        <dbReference type="ARBA" id="ARBA00022617"/>
    </source>
</evidence>
<comment type="similarity">
    <text evidence="2">Belongs to the cytochrome P450 family.</text>
</comment>
<evidence type="ECO:0000256" key="7">
    <source>
        <dbReference type="ARBA" id="ARBA00023033"/>
    </source>
</evidence>
<evidence type="ECO:0008006" key="11">
    <source>
        <dbReference type="Google" id="ProtNLM"/>
    </source>
</evidence>
<sequence>MIALALLIAAVAVAAGFWVLNTASKTQTYKRIPGPTGVPFLGNILQLGKQMHIQFCKWSKQYGDIYEVKLGTQRAVVISNPKWVKEIFSTDTAFSGRSRIQCFEMYPDTPFALGIVSSEGEFWETHRRFLLRQLRDFGFGKSYMEQLVLEEVQEVIERFRKTKGKSVSDLKSVFVLAVINSLWTILTSKRFQHDDPKLNTLVENLHKVLFDLVETGGMIMFIPWIGRILPEWSGYNKLRKVVEDNRSFLEEAVKEHKDAFQEHNLRDFIDVYLNEMNKTVDTTSPFYGETAEQHLVAALGDMFGAGTDTTSTTLTWGILYIIKFPGVQSKFQQEIDLVTANSRNVSVNDRSSMPYTSALIEEILRYSSIVPGGVQHRATEDKVFKGYLIQKDTWIFPNLYHIHYNPEIWGDPEAFRPERFLSEDGKVFKKNENLMPFQTGRRQCVGESLARDTVFLFLTNIFRTFTIHFDSNAPKPPVDPMGLILSPQPFSVVMNERS</sequence>
<dbReference type="PRINTS" id="PR00463">
    <property type="entry name" value="EP450I"/>
</dbReference>